<feature type="binding site" evidence="5">
    <location>
        <position position="39"/>
    </location>
    <ligand>
        <name>S-adenosyl-L-methionine</name>
        <dbReference type="ChEBI" id="CHEBI:59789"/>
    </ligand>
</feature>
<comment type="catalytic activity">
    <reaction evidence="5">
        <text>a 3-(all-trans-polyprenyl)benzene-1,2-diol + S-adenosyl-L-methionine = a 2-methoxy-6-(all-trans-polyprenyl)phenol + S-adenosyl-L-homocysteine + H(+)</text>
        <dbReference type="Rhea" id="RHEA:31411"/>
        <dbReference type="Rhea" id="RHEA-COMP:9550"/>
        <dbReference type="Rhea" id="RHEA-COMP:9551"/>
        <dbReference type="ChEBI" id="CHEBI:15378"/>
        <dbReference type="ChEBI" id="CHEBI:57856"/>
        <dbReference type="ChEBI" id="CHEBI:59789"/>
        <dbReference type="ChEBI" id="CHEBI:62729"/>
        <dbReference type="ChEBI" id="CHEBI:62731"/>
        <dbReference type="EC" id="2.1.1.222"/>
    </reaction>
</comment>
<comment type="similarity">
    <text evidence="5">Belongs to the methyltransferase superfamily. UbiG/COQ3 family.</text>
</comment>
<comment type="pathway">
    <text evidence="5">Cofactor biosynthesis; ubiquinone biosynthesis.</text>
</comment>
<dbReference type="HAMAP" id="MF_00472">
    <property type="entry name" value="UbiG"/>
    <property type="match status" value="1"/>
</dbReference>
<gene>
    <name evidence="5" type="primary">ubiG</name>
    <name evidence="6" type="ORF">SAMN03080610_02803</name>
</gene>
<evidence type="ECO:0000256" key="1">
    <source>
        <dbReference type="ARBA" id="ARBA00022603"/>
    </source>
</evidence>
<dbReference type="PANTHER" id="PTHR43464:SF19">
    <property type="entry name" value="UBIQUINONE BIOSYNTHESIS O-METHYLTRANSFERASE, MITOCHONDRIAL"/>
    <property type="match status" value="1"/>
</dbReference>
<dbReference type="Proteomes" id="UP000199347">
    <property type="component" value="Unassembled WGS sequence"/>
</dbReference>
<proteinExistence type="inferred from homology"/>
<dbReference type="EMBL" id="FMVW01000007">
    <property type="protein sequence ID" value="SCZ41786.1"/>
    <property type="molecule type" value="Genomic_DNA"/>
</dbReference>
<evidence type="ECO:0000313" key="6">
    <source>
        <dbReference type="EMBL" id="SCZ41786.1"/>
    </source>
</evidence>
<keyword evidence="3 5" id="KW-0831">Ubiquinone biosynthesis</keyword>
<dbReference type="Gene3D" id="3.40.50.150">
    <property type="entry name" value="Vaccinia Virus protein VP39"/>
    <property type="match status" value="1"/>
</dbReference>
<keyword evidence="1 5" id="KW-0489">Methyltransferase</keyword>
<dbReference type="STRING" id="1120955.SAMN03080610_02803"/>
<dbReference type="RefSeq" id="WP_092814857.1">
    <property type="nucleotide sequence ID" value="NZ_FMVW01000007.1"/>
</dbReference>
<evidence type="ECO:0000256" key="5">
    <source>
        <dbReference type="HAMAP-Rule" id="MF_00472"/>
    </source>
</evidence>
<feature type="binding site" evidence="5">
    <location>
        <position position="134"/>
    </location>
    <ligand>
        <name>S-adenosyl-L-methionine</name>
        <dbReference type="ChEBI" id="CHEBI:59789"/>
    </ligand>
</feature>
<keyword evidence="6" id="KW-0830">Ubiquinone</keyword>
<keyword evidence="4 5" id="KW-0949">S-adenosyl-L-methionine</keyword>
<name>A0A1G5NWS5_AFIMA</name>
<dbReference type="EC" id="2.1.1.222" evidence="5"/>
<dbReference type="GO" id="GO:0102208">
    <property type="term" value="F:2-polyprenyl-6-hydroxyphenol methylase activity"/>
    <property type="evidence" value="ECO:0007669"/>
    <property type="project" value="UniProtKB-EC"/>
</dbReference>
<dbReference type="GO" id="GO:0032259">
    <property type="term" value="P:methylation"/>
    <property type="evidence" value="ECO:0007669"/>
    <property type="project" value="UniProtKB-KW"/>
</dbReference>
<sequence length="247" mass="26927">MQAGSSTIDPKEVAKFEQSAQDWWGGIKNSPLHKLNPVRLDYIVRHVCEQFDRDPRAPKPFTGLDIVDVGCGGGLLAEPMARLGAKVTGIDPSPANIEVSTGHAAESGLVIDYRCAAAEDLASERALFDVVLSMEVVEHVTDVEAYIAAAAALVKPGGLMFLATLNRTMKSFALAIVGVEYVLGWLPRGTHEHHRFVKPRELADALMAGGLTIKDETGVVYNPLTDRMRLSRDMDVNYMMLAERPAR</sequence>
<accession>A0A1G5NWS5</accession>
<dbReference type="PANTHER" id="PTHR43464">
    <property type="entry name" value="METHYLTRANSFERASE"/>
    <property type="match status" value="1"/>
</dbReference>
<dbReference type="OrthoDB" id="9801538at2"/>
<keyword evidence="7" id="KW-1185">Reference proteome</keyword>
<comment type="catalytic activity">
    <reaction evidence="5">
        <text>a 3-demethylubiquinol + S-adenosyl-L-methionine = a ubiquinol + S-adenosyl-L-homocysteine + H(+)</text>
        <dbReference type="Rhea" id="RHEA:44380"/>
        <dbReference type="Rhea" id="RHEA-COMP:9566"/>
        <dbReference type="Rhea" id="RHEA-COMP:10914"/>
        <dbReference type="ChEBI" id="CHEBI:15378"/>
        <dbReference type="ChEBI" id="CHEBI:17976"/>
        <dbReference type="ChEBI" id="CHEBI:57856"/>
        <dbReference type="ChEBI" id="CHEBI:59789"/>
        <dbReference type="ChEBI" id="CHEBI:84422"/>
        <dbReference type="EC" id="2.1.1.64"/>
    </reaction>
</comment>
<dbReference type="NCBIfam" id="TIGR01983">
    <property type="entry name" value="UbiG"/>
    <property type="match status" value="1"/>
</dbReference>
<evidence type="ECO:0000256" key="4">
    <source>
        <dbReference type="ARBA" id="ARBA00022691"/>
    </source>
</evidence>
<reference evidence="6 7" key="1">
    <citation type="submission" date="2016-10" db="EMBL/GenBank/DDBJ databases">
        <authorList>
            <person name="de Groot N.N."/>
        </authorList>
    </citation>
    <scope>NUCLEOTIDE SEQUENCE [LARGE SCALE GENOMIC DNA]</scope>
    <source>
        <strain evidence="6 7">DSM 2698</strain>
    </source>
</reference>
<keyword evidence="2 5" id="KW-0808">Transferase</keyword>
<dbReference type="AlphaFoldDB" id="A0A1G5NWS5"/>
<dbReference type="CDD" id="cd02440">
    <property type="entry name" value="AdoMet_MTases"/>
    <property type="match status" value="1"/>
</dbReference>
<feature type="binding site" evidence="5">
    <location>
        <position position="91"/>
    </location>
    <ligand>
        <name>S-adenosyl-L-methionine</name>
        <dbReference type="ChEBI" id="CHEBI:59789"/>
    </ligand>
</feature>
<dbReference type="EC" id="2.1.1.64" evidence="5"/>
<dbReference type="InterPro" id="IPR010233">
    <property type="entry name" value="UbiG_MeTrfase"/>
</dbReference>
<evidence type="ECO:0000256" key="3">
    <source>
        <dbReference type="ARBA" id="ARBA00022688"/>
    </source>
</evidence>
<evidence type="ECO:0000256" key="2">
    <source>
        <dbReference type="ARBA" id="ARBA00022679"/>
    </source>
</evidence>
<protein>
    <recommendedName>
        <fullName evidence="5">Ubiquinone biosynthesis O-methyltransferase</fullName>
    </recommendedName>
    <alternativeName>
        <fullName evidence="5">2-polyprenyl-6-hydroxyphenol methylase</fullName>
        <ecNumber evidence="5">2.1.1.222</ecNumber>
    </alternativeName>
    <alternativeName>
        <fullName evidence="5">3-demethylubiquinone 3-O-methyltransferase</fullName>
        <ecNumber evidence="5">2.1.1.64</ecNumber>
    </alternativeName>
</protein>
<dbReference type="Pfam" id="PF13489">
    <property type="entry name" value="Methyltransf_23"/>
    <property type="match status" value="1"/>
</dbReference>
<dbReference type="UniPathway" id="UPA00232"/>
<organism evidence="6 7">
    <name type="scientific">Afifella marina DSM 2698</name>
    <dbReference type="NCBI Taxonomy" id="1120955"/>
    <lineage>
        <taxon>Bacteria</taxon>
        <taxon>Pseudomonadati</taxon>
        <taxon>Pseudomonadota</taxon>
        <taxon>Alphaproteobacteria</taxon>
        <taxon>Hyphomicrobiales</taxon>
        <taxon>Afifellaceae</taxon>
        <taxon>Afifella</taxon>
    </lineage>
</organism>
<dbReference type="SUPFAM" id="SSF53335">
    <property type="entry name" value="S-adenosyl-L-methionine-dependent methyltransferases"/>
    <property type="match status" value="1"/>
</dbReference>
<evidence type="ECO:0000313" key="7">
    <source>
        <dbReference type="Proteomes" id="UP000199347"/>
    </source>
</evidence>
<comment type="function">
    <text evidence="5">O-methyltransferase that catalyzes the 2 O-methylation steps in the ubiquinone biosynthetic pathway.</text>
</comment>
<dbReference type="GO" id="GO:0010420">
    <property type="term" value="F:polyprenyldihydroxybenzoate methyltransferase activity"/>
    <property type="evidence" value="ECO:0007669"/>
    <property type="project" value="InterPro"/>
</dbReference>
<dbReference type="InterPro" id="IPR029063">
    <property type="entry name" value="SAM-dependent_MTases_sf"/>
</dbReference>
<feature type="binding site" evidence="5">
    <location>
        <position position="70"/>
    </location>
    <ligand>
        <name>S-adenosyl-L-methionine</name>
        <dbReference type="ChEBI" id="CHEBI:59789"/>
    </ligand>
</feature>
<dbReference type="GO" id="GO:0061542">
    <property type="term" value="F:3-demethylubiquinol 3-O-methyltransferase activity"/>
    <property type="evidence" value="ECO:0007669"/>
    <property type="project" value="UniProtKB-UniRule"/>
</dbReference>